<dbReference type="Proteomes" id="UP000046155">
    <property type="component" value="Unassembled WGS sequence"/>
</dbReference>
<evidence type="ECO:0000313" key="1">
    <source>
        <dbReference type="EMBL" id="CEO88391.1"/>
    </source>
</evidence>
<name>A0A0B7MKC3_9FIRM</name>
<dbReference type="Gene3D" id="3.40.50.360">
    <property type="match status" value="1"/>
</dbReference>
<evidence type="ECO:0000313" key="2">
    <source>
        <dbReference type="Proteomes" id="UP000046155"/>
    </source>
</evidence>
<sequence length="56" mass="6041">MAPIGWGGQGAREVASVLQEMGWEMPEETVNLQYVPGKEDLDNLKQVGVKLAGAIE</sequence>
<reference evidence="2" key="1">
    <citation type="submission" date="2015-01" db="EMBL/GenBank/DDBJ databases">
        <authorList>
            <person name="Manzoor Shahid"/>
            <person name="Zubair Saima"/>
        </authorList>
    </citation>
    <scope>NUCLEOTIDE SEQUENCE [LARGE SCALE GENOMIC DNA]</scope>
    <source>
        <strain evidence="2">Sp3</strain>
    </source>
</reference>
<protein>
    <submittedName>
        <fullName evidence="1">Uncharacterized protein</fullName>
    </submittedName>
</protein>
<gene>
    <name evidence="1" type="ORF">SSCH_180039</name>
</gene>
<proteinExistence type="predicted"/>
<dbReference type="InterPro" id="IPR029039">
    <property type="entry name" value="Flavoprotein-like_sf"/>
</dbReference>
<keyword evidence="2" id="KW-1185">Reference proteome</keyword>
<dbReference type="AlphaFoldDB" id="A0A0B7MKC3"/>
<organism evidence="1 2">
    <name type="scientific">Syntrophaceticus schinkii</name>
    <dbReference type="NCBI Taxonomy" id="499207"/>
    <lineage>
        <taxon>Bacteria</taxon>
        <taxon>Bacillati</taxon>
        <taxon>Bacillota</taxon>
        <taxon>Clostridia</taxon>
        <taxon>Thermoanaerobacterales</taxon>
        <taxon>Thermoanaerobacterales Family III. Incertae Sedis</taxon>
        <taxon>Syntrophaceticus</taxon>
    </lineage>
</organism>
<dbReference type="EMBL" id="CDRZ01000090">
    <property type="protein sequence ID" value="CEO88391.1"/>
    <property type="molecule type" value="Genomic_DNA"/>
</dbReference>
<accession>A0A0B7MKC3</accession>